<gene>
    <name evidence="3" type="ORF">ICI42_18200</name>
</gene>
<dbReference type="Gene3D" id="1.25.40.10">
    <property type="entry name" value="Tetratricopeptide repeat domain"/>
    <property type="match status" value="2"/>
</dbReference>
<evidence type="ECO:0000256" key="1">
    <source>
        <dbReference type="SAM" id="MobiDB-lite"/>
    </source>
</evidence>
<dbReference type="EMBL" id="JACVVX010000006">
    <property type="protein sequence ID" value="MBD0416588.1"/>
    <property type="molecule type" value="Genomic_DNA"/>
</dbReference>
<dbReference type="Proteomes" id="UP000643405">
    <property type="component" value="Unassembled WGS sequence"/>
</dbReference>
<accession>A0A8J6PY79</accession>
<protein>
    <submittedName>
        <fullName evidence="3">Cellulose synthase</fullName>
    </submittedName>
</protein>
<evidence type="ECO:0000313" key="4">
    <source>
        <dbReference type="Proteomes" id="UP000643405"/>
    </source>
</evidence>
<keyword evidence="4" id="KW-1185">Reference proteome</keyword>
<dbReference type="RefSeq" id="WP_188166028.1">
    <property type="nucleotide sequence ID" value="NZ_JACVVX010000006.1"/>
</dbReference>
<evidence type="ECO:0000256" key="2">
    <source>
        <dbReference type="SAM" id="SignalP"/>
    </source>
</evidence>
<sequence>MNARALLFGASALALTASGIYATGKIGDWSSLLAGNGVFAAQAQTVAPTNEKPKVDETALRYFARQGDQKRLDAEIARLRALYPDWIPPEDPLALPQQSDQSLDAMWKLYSEGKFAEVRKAIAERQTADATWQPPADLLDRLAVAEAREQIINASTIKQYDTVVRVASTNPSLLTCGDIDVLWRVAEAFAQSDRKDRAKDAYGYILRNCTNPEERLATVQKAMPLLPRSDLNTLFELERKAPDGTGEFAVLRDDLARQSVAAADADSELVIPQSDIDTVTRLAREEKLASDALALGWYYVRRDEPQQAEEWFRAAQAAEDSATAAQGLALALIDQNRPSEAEAVLYKWRDTNDDTKAVYMAAVSNLLAVVPPVPIRSEVLSRMVPEIVKSKDAAAAQQLGWYADGFNQFETASQWFATALSWKSDDEPSAYGLTLMRWKLDNQIGVAEMQQQWAGQSQRIARVGQPDLQRPEGQRGTVPMATYGPDQIVAATPGQPYTQPAYTQPAQTQVAPMQPAQPAPREIVRQGQPAAGPAPVAQAQPHGQVIAPAQRVAASQPVQRVAASQAPAQRNAGCSTTIDPSVLSAQSALNRGWCLMELNRPLEAADSFQVALRSLTGQAREDAAYGQSLAYLRLGLSDKAAVAAAKAPQQKARSVELNTALLTAQATGAFEQGRWTETIMALDQRAKIAPERMDLMVLRGYAFLKLRRFNDAERIFRAAAGTGNRDAQRGLAAVKDAREGGVN</sequence>
<proteinExistence type="predicted"/>
<feature type="region of interest" description="Disordered" evidence="1">
    <location>
        <begin position="489"/>
        <end position="521"/>
    </location>
</feature>
<organism evidence="3 4">
    <name type="scientific">Oryzicola mucosus</name>
    <dbReference type="NCBI Taxonomy" id="2767425"/>
    <lineage>
        <taxon>Bacteria</taxon>
        <taxon>Pseudomonadati</taxon>
        <taxon>Pseudomonadota</taxon>
        <taxon>Alphaproteobacteria</taxon>
        <taxon>Hyphomicrobiales</taxon>
        <taxon>Phyllobacteriaceae</taxon>
        <taxon>Oryzicola</taxon>
    </lineage>
</organism>
<dbReference type="SUPFAM" id="SSF48452">
    <property type="entry name" value="TPR-like"/>
    <property type="match status" value="2"/>
</dbReference>
<reference evidence="3" key="1">
    <citation type="submission" date="2020-09" db="EMBL/GenBank/DDBJ databases">
        <title>Genome seq and assembly of Tianweitania sp.</title>
        <authorList>
            <person name="Chhetri G."/>
        </authorList>
    </citation>
    <scope>NUCLEOTIDE SEQUENCE</scope>
    <source>
        <strain evidence="3">Rool2</strain>
    </source>
</reference>
<feature type="chain" id="PRO_5035273313" evidence="2">
    <location>
        <begin position="23"/>
        <end position="743"/>
    </location>
</feature>
<keyword evidence="2" id="KW-0732">Signal</keyword>
<dbReference type="AlphaFoldDB" id="A0A8J6PY79"/>
<feature type="compositionally biased region" description="Low complexity" evidence="1">
    <location>
        <begin position="492"/>
        <end position="521"/>
    </location>
</feature>
<comment type="caution">
    <text evidence="3">The sequence shown here is derived from an EMBL/GenBank/DDBJ whole genome shotgun (WGS) entry which is preliminary data.</text>
</comment>
<feature type="signal peptide" evidence="2">
    <location>
        <begin position="1"/>
        <end position="22"/>
    </location>
</feature>
<name>A0A8J6PY79_9HYPH</name>
<evidence type="ECO:0000313" key="3">
    <source>
        <dbReference type="EMBL" id="MBD0416588.1"/>
    </source>
</evidence>
<dbReference type="InterPro" id="IPR011990">
    <property type="entry name" value="TPR-like_helical_dom_sf"/>
</dbReference>